<protein>
    <submittedName>
        <fullName evidence="2">2,3,4,5-tetrahydropyridine-2,6-dicarboxylate N-acetyltransferase</fullName>
    </submittedName>
</protein>
<dbReference type="EMBL" id="BPQM01000104">
    <property type="protein sequence ID" value="GJD80633.1"/>
    <property type="molecule type" value="Genomic_DNA"/>
</dbReference>
<dbReference type="SUPFAM" id="SSF51161">
    <property type="entry name" value="Trimeric LpxA-like enzymes"/>
    <property type="match status" value="1"/>
</dbReference>
<evidence type="ECO:0000313" key="3">
    <source>
        <dbReference type="Proteomes" id="UP001055108"/>
    </source>
</evidence>
<dbReference type="RefSeq" id="WP_307192779.1">
    <property type="nucleotide sequence ID" value="NZ_JAUSVW010000016.1"/>
</dbReference>
<dbReference type="InterPro" id="IPR011004">
    <property type="entry name" value="Trimer_LpxA-like_sf"/>
</dbReference>
<sequence length="199" mass="22476">MQIPNRVFDRYVVPWMRHAEMESAYLRAQFRKRYGIMIGLYSYGCFDRWRIPPGSRIGRYCSFARSVRILDANHPIDRVSTHPFLYDRHFGIVDADQVEKTPIVVEDDVWFGHNAVVAPGVGRVGRGAIIGAGAVVTRPVAPYTIVAGIPARPLRDRFDAATIARLEASRWWEQDRRALKSFLSAQSLDGPLARAHAAV</sequence>
<accession>A0AA37HRR5</accession>
<dbReference type="Gene3D" id="2.160.10.10">
    <property type="entry name" value="Hexapeptide repeat proteins"/>
    <property type="match status" value="1"/>
</dbReference>
<keyword evidence="3" id="KW-1185">Reference proteome</keyword>
<proteinExistence type="inferred from homology"/>
<evidence type="ECO:0000313" key="2">
    <source>
        <dbReference type="EMBL" id="GJD80633.1"/>
    </source>
</evidence>
<gene>
    <name evidence="2" type="primary">dapH_2</name>
    <name evidence="2" type="ORF">NBEOAGPD_3875</name>
</gene>
<dbReference type="CDD" id="cd03349">
    <property type="entry name" value="LbH_XAT"/>
    <property type="match status" value="1"/>
</dbReference>
<dbReference type="PANTHER" id="PTHR43300">
    <property type="entry name" value="ACETYLTRANSFERASE"/>
    <property type="match status" value="1"/>
</dbReference>
<dbReference type="PANTHER" id="PTHR43300:SF11">
    <property type="entry name" value="ACETYLTRANSFERASE RV3034C-RELATED"/>
    <property type="match status" value="1"/>
</dbReference>
<reference evidence="2" key="2">
    <citation type="submission" date="2021-08" db="EMBL/GenBank/DDBJ databases">
        <authorList>
            <person name="Tani A."/>
            <person name="Ola A."/>
            <person name="Ogura Y."/>
            <person name="Katsura K."/>
            <person name="Hayashi T."/>
        </authorList>
    </citation>
    <scope>NUCLEOTIDE SEQUENCE</scope>
    <source>
        <strain evidence="2">NBRC 103626</strain>
    </source>
</reference>
<name>A0AA37HRR5_9HYPH</name>
<dbReference type="InterPro" id="IPR050179">
    <property type="entry name" value="Trans_hexapeptide_repeat"/>
</dbReference>
<comment type="caution">
    <text evidence="2">The sequence shown here is derived from an EMBL/GenBank/DDBJ whole genome shotgun (WGS) entry which is preliminary data.</text>
</comment>
<dbReference type="AlphaFoldDB" id="A0AA37HRR5"/>
<evidence type="ECO:0000256" key="1">
    <source>
        <dbReference type="ARBA" id="ARBA00007274"/>
    </source>
</evidence>
<organism evidence="2 3">
    <name type="scientific">Methylobacterium gregans</name>
    <dbReference type="NCBI Taxonomy" id="374424"/>
    <lineage>
        <taxon>Bacteria</taxon>
        <taxon>Pseudomonadati</taxon>
        <taxon>Pseudomonadota</taxon>
        <taxon>Alphaproteobacteria</taxon>
        <taxon>Hyphomicrobiales</taxon>
        <taxon>Methylobacteriaceae</taxon>
        <taxon>Methylobacterium</taxon>
    </lineage>
</organism>
<comment type="similarity">
    <text evidence="1">Belongs to the transferase hexapeptide repeat family.</text>
</comment>
<reference evidence="2" key="1">
    <citation type="journal article" date="2016" name="Front. Microbiol.">
        <title>Genome Sequence of the Piezophilic, Mesophilic Sulfate-Reducing Bacterium Desulfovibrio indicus J2T.</title>
        <authorList>
            <person name="Cao J."/>
            <person name="Maignien L."/>
            <person name="Shao Z."/>
            <person name="Alain K."/>
            <person name="Jebbar M."/>
        </authorList>
    </citation>
    <scope>NUCLEOTIDE SEQUENCE</scope>
    <source>
        <strain evidence="2">NBRC 103626</strain>
    </source>
</reference>
<dbReference type="Proteomes" id="UP001055108">
    <property type="component" value="Unassembled WGS sequence"/>
</dbReference>